<dbReference type="InterPro" id="IPR002182">
    <property type="entry name" value="NB-ARC"/>
</dbReference>
<dbReference type="Gene3D" id="3.40.50.300">
    <property type="entry name" value="P-loop containing nucleotide triphosphate hydrolases"/>
    <property type="match status" value="1"/>
</dbReference>
<dbReference type="InterPro" id="IPR011990">
    <property type="entry name" value="TPR-like_helical_dom_sf"/>
</dbReference>
<dbReference type="SUPFAM" id="SSF81901">
    <property type="entry name" value="HCP-like"/>
    <property type="match status" value="1"/>
</dbReference>
<accession>A0A2S1LGC9</accession>
<dbReference type="Pfam" id="PF04326">
    <property type="entry name" value="SLFN_AlbA_2"/>
    <property type="match status" value="1"/>
</dbReference>
<dbReference type="Gene3D" id="3.30.950.30">
    <property type="entry name" value="Schlafen, AAA domain"/>
    <property type="match status" value="1"/>
</dbReference>
<dbReference type="Pfam" id="PF00931">
    <property type="entry name" value="NB-ARC"/>
    <property type="match status" value="1"/>
</dbReference>
<evidence type="ECO:0000313" key="3">
    <source>
        <dbReference type="Proteomes" id="UP000244527"/>
    </source>
</evidence>
<dbReference type="Gene3D" id="1.25.40.10">
    <property type="entry name" value="Tetratricopeptide repeat domain"/>
    <property type="match status" value="1"/>
</dbReference>
<dbReference type="AlphaFoldDB" id="A0A2S1LGC9"/>
<keyword evidence="3" id="KW-1185">Reference proteome</keyword>
<dbReference type="RefSeq" id="WP_108741755.1">
    <property type="nucleotide sequence ID" value="NZ_CP020918.1"/>
</dbReference>
<dbReference type="InterPro" id="IPR007111">
    <property type="entry name" value="NACHT_NTPase"/>
</dbReference>
<evidence type="ECO:0000259" key="1">
    <source>
        <dbReference type="PROSITE" id="PS50837"/>
    </source>
</evidence>
<reference evidence="2 3" key="1">
    <citation type="submission" date="2017-04" db="EMBL/GenBank/DDBJ databases">
        <title>Compelte genome sequence of WV33.</title>
        <authorList>
            <person name="Lee P.C."/>
        </authorList>
    </citation>
    <scope>NUCLEOTIDE SEQUENCE [LARGE SCALE GENOMIC DNA]</scope>
    <source>
        <strain evidence="2 3">WV33</strain>
    </source>
</reference>
<organism evidence="2 3">
    <name type="scientific">Flavobacterium faecale</name>
    <dbReference type="NCBI Taxonomy" id="1355330"/>
    <lineage>
        <taxon>Bacteria</taxon>
        <taxon>Pseudomonadati</taxon>
        <taxon>Bacteroidota</taxon>
        <taxon>Flavobacteriia</taxon>
        <taxon>Flavobacteriales</taxon>
        <taxon>Flavobacteriaceae</taxon>
        <taxon>Flavobacterium</taxon>
    </lineage>
</organism>
<dbReference type="PROSITE" id="PS50837">
    <property type="entry name" value="NACHT"/>
    <property type="match status" value="1"/>
</dbReference>
<sequence length="805" mass="92876">MIDKLKFVSKTTIEEIKNLNIKSESADLDYKEIFTISDAKSKIEISKDFAAFSNSKGGYIIYGVNNNFEWIGLDDRSDNDTDEANISNILDNFIDGSIEFITNTIEIDNNYFFIVYIFPNKTISPFKKDGQYSKSNWKDNKSKNITIFQKGDVYCRRGTRSIKADNLFYKLKSNHFQVIENISNQPIMYNEFIGRREYLNELNEKLENTNNRIIQIDGIGGIGKTTFVHYFATKLIENKDYKNNFDFIIWTSSKRNKYTPEGIKDLTEFISNYTDLLEDIYDFITTNGLEEENDNYEVEEVVLEFLKSNKVLLIVDNLETLNDNDLIKFIEHFPIKSKAILTTRETLGDFFMSRINLNGFEEKKEFPEFLSSQYKLFTGKNDNSFIELYGNHTNELYSYTKGMPLAGQLITHQLSTGTPIENVIENLKSGKAYEDILKFCFQGTIDKLSIAERTLLFIFSLSEREELLSLGDLLYISGFSSDEIGLHSIPKLTKTSLCLAQKTDSGEIGYTIPHLAKIYSKQYLSLENEIEIIQKYDNFIQEKSKFSIDNSESVKLFTRSKAKNHKEKVAAGEAIKALSNAYYNYDSAISSIEKLLKENSKFAFLYLIKGKIEDNGIFKDSYSKAKKEFLIAIEIDNEFLEVLIELGYLEYKSRIGKKDDVKEIIQSSINYFERALKLNSKDQRIHLGLAQGYTVQATKTSFYHSKNKRYEIGTKANEHYEQAIYTGENLSKMEIHSNAITCFGKAINIRNNIRDDERALKTCEEGLLFEPDNVKLIEIKEQLEFKMSPNSFTKNSFAEKGWIVK</sequence>
<name>A0A2S1LGC9_9FLAO</name>
<dbReference type="OrthoDB" id="9768354at2"/>
<dbReference type="InterPro" id="IPR007421">
    <property type="entry name" value="Schlafen_AlbA_2_dom"/>
</dbReference>
<dbReference type="InterPro" id="IPR027417">
    <property type="entry name" value="P-loop_NTPase"/>
</dbReference>
<gene>
    <name evidence="2" type="ORF">FFWV33_15550</name>
</gene>
<dbReference type="PRINTS" id="PR00364">
    <property type="entry name" value="DISEASERSIST"/>
</dbReference>
<dbReference type="GO" id="GO:0043531">
    <property type="term" value="F:ADP binding"/>
    <property type="evidence" value="ECO:0007669"/>
    <property type="project" value="InterPro"/>
</dbReference>
<dbReference type="KEGG" id="ffa:FFWV33_15550"/>
<dbReference type="EMBL" id="CP020918">
    <property type="protein sequence ID" value="AWG22840.1"/>
    <property type="molecule type" value="Genomic_DNA"/>
</dbReference>
<dbReference type="SUPFAM" id="SSF52540">
    <property type="entry name" value="P-loop containing nucleoside triphosphate hydrolases"/>
    <property type="match status" value="1"/>
</dbReference>
<evidence type="ECO:0000313" key="2">
    <source>
        <dbReference type="EMBL" id="AWG22840.1"/>
    </source>
</evidence>
<proteinExistence type="predicted"/>
<feature type="domain" description="NACHT" evidence="1">
    <location>
        <begin position="212"/>
        <end position="325"/>
    </location>
</feature>
<dbReference type="Proteomes" id="UP000244527">
    <property type="component" value="Chromosome"/>
</dbReference>
<protein>
    <recommendedName>
        <fullName evidence="1">NACHT domain-containing protein</fullName>
    </recommendedName>
</protein>
<dbReference type="InterPro" id="IPR038461">
    <property type="entry name" value="Schlafen_AlbA_2_dom_sf"/>
</dbReference>